<dbReference type="PANTHER" id="PTHR11188:SF76">
    <property type="entry name" value="PROTEIN LDB19"/>
    <property type="match status" value="1"/>
</dbReference>
<organism evidence="3 4">
    <name type="scientific">Claviceps humidiphila</name>
    <dbReference type="NCBI Taxonomy" id="1294629"/>
    <lineage>
        <taxon>Eukaryota</taxon>
        <taxon>Fungi</taxon>
        <taxon>Dikarya</taxon>
        <taxon>Ascomycota</taxon>
        <taxon>Pezizomycotina</taxon>
        <taxon>Sordariomycetes</taxon>
        <taxon>Hypocreomycetidae</taxon>
        <taxon>Hypocreales</taxon>
        <taxon>Clavicipitaceae</taxon>
        <taxon>Claviceps</taxon>
    </lineage>
</organism>
<evidence type="ECO:0000313" key="4">
    <source>
        <dbReference type="Proteomes" id="UP000732380"/>
    </source>
</evidence>
<dbReference type="InterPro" id="IPR024391">
    <property type="entry name" value="LDB19_N"/>
</dbReference>
<dbReference type="InterPro" id="IPR050357">
    <property type="entry name" value="Arrestin_domain-protein"/>
</dbReference>
<dbReference type="Gene3D" id="2.60.40.640">
    <property type="match status" value="1"/>
</dbReference>
<feature type="region of interest" description="Disordered" evidence="1">
    <location>
        <begin position="522"/>
        <end position="546"/>
    </location>
</feature>
<dbReference type="AlphaFoldDB" id="A0A9P7PXH6"/>
<dbReference type="PANTHER" id="PTHR11188">
    <property type="entry name" value="ARRESTIN DOMAIN CONTAINING PROTEIN"/>
    <property type="match status" value="1"/>
</dbReference>
<feature type="compositionally biased region" description="Basic residues" evidence="1">
    <location>
        <begin position="83"/>
        <end position="100"/>
    </location>
</feature>
<proteinExistence type="predicted"/>
<dbReference type="GO" id="GO:0070086">
    <property type="term" value="P:ubiquitin-dependent endocytosis"/>
    <property type="evidence" value="ECO:0007669"/>
    <property type="project" value="TreeGrafter"/>
</dbReference>
<dbReference type="GO" id="GO:0030674">
    <property type="term" value="F:protein-macromolecule adaptor activity"/>
    <property type="evidence" value="ECO:0007669"/>
    <property type="project" value="TreeGrafter"/>
</dbReference>
<gene>
    <name evidence="3" type="ORF">E4U13_005307</name>
</gene>
<feature type="domain" description="LDB19 N-terminal" evidence="2">
    <location>
        <begin position="152"/>
        <end position="336"/>
    </location>
</feature>
<feature type="region of interest" description="Disordered" evidence="1">
    <location>
        <begin position="74"/>
        <end position="107"/>
    </location>
</feature>
<sequence>MPHLVSNFLRSSSGNISHIKKAAVSRSSRTSSRNNSVSASPYASDSEDHAHHISVKMPELGDALKKHRLSLPFGRSRHDAHGHGHSHSHAHNHHTGHHSSSRAPASMEWSIESPPVVLYGTPEESSGALISGLLYVDVHDEVLKLDSFVATLTMHTKYKKPFQGHCADCQTKITELRAWQFLAQPTSLRRGNHQFPFSTLLAGNLPASTNTPVVSISYHFKAQAMAVSPSVSASNLSSTSSVPLKFERTLHIKRSLPEPLYPHHSVRIFPPTNIKASAHYNSVIHPTSSNTVTLKLDGLMTHNEKVHTVDLWKLRKVSWKLEETIKTLAPACDKHSPSTPASTTTPTDDESPPNATPKNAVSRTETRILGEKQIHEGWKSDFSGNDGIVDFEFDYTMTQFKTHAKDPPRFACDVHTPDSTTHVSHALQLELIVSKEFAPEGKPHLASQTGTGRILRMHFAVHMTEYPGLGVSWDNEAPPVYQDVPPSPPGYPMGEERVGLGVGEGKGEREPPIEYACLEALEAQRQGSGSEPGSRRPSASAGRAIV</sequence>
<keyword evidence="4" id="KW-1185">Reference proteome</keyword>
<feature type="region of interest" description="Disordered" evidence="1">
    <location>
        <begin position="20"/>
        <end position="49"/>
    </location>
</feature>
<dbReference type="GO" id="GO:0005829">
    <property type="term" value="C:cytosol"/>
    <property type="evidence" value="ECO:0007669"/>
    <property type="project" value="TreeGrafter"/>
</dbReference>
<dbReference type="GO" id="GO:0031625">
    <property type="term" value="F:ubiquitin protein ligase binding"/>
    <property type="evidence" value="ECO:0007669"/>
    <property type="project" value="TreeGrafter"/>
</dbReference>
<accession>A0A9P7PXH6</accession>
<evidence type="ECO:0000259" key="2">
    <source>
        <dbReference type="Pfam" id="PF13002"/>
    </source>
</evidence>
<dbReference type="Pfam" id="PF13002">
    <property type="entry name" value="LDB19"/>
    <property type="match status" value="1"/>
</dbReference>
<dbReference type="Proteomes" id="UP000732380">
    <property type="component" value="Unassembled WGS sequence"/>
</dbReference>
<dbReference type="GO" id="GO:0005886">
    <property type="term" value="C:plasma membrane"/>
    <property type="evidence" value="ECO:0007669"/>
    <property type="project" value="TreeGrafter"/>
</dbReference>
<feature type="compositionally biased region" description="Low complexity" evidence="1">
    <location>
        <begin position="524"/>
        <end position="546"/>
    </location>
</feature>
<feature type="region of interest" description="Disordered" evidence="1">
    <location>
        <begin position="330"/>
        <end position="372"/>
    </location>
</feature>
<name>A0A9P7PXH6_9HYPO</name>
<evidence type="ECO:0000256" key="1">
    <source>
        <dbReference type="SAM" id="MobiDB-lite"/>
    </source>
</evidence>
<dbReference type="InterPro" id="IPR014752">
    <property type="entry name" value="Arrestin-like_C"/>
</dbReference>
<dbReference type="EMBL" id="SRQM01000426">
    <property type="protein sequence ID" value="KAG6110582.1"/>
    <property type="molecule type" value="Genomic_DNA"/>
</dbReference>
<protein>
    <recommendedName>
        <fullName evidence="2">LDB19 N-terminal domain-containing protein</fullName>
    </recommendedName>
</protein>
<feature type="compositionally biased region" description="Low complexity" evidence="1">
    <location>
        <begin position="337"/>
        <end position="346"/>
    </location>
</feature>
<evidence type="ECO:0000313" key="3">
    <source>
        <dbReference type="EMBL" id="KAG6110582.1"/>
    </source>
</evidence>
<feature type="compositionally biased region" description="Low complexity" evidence="1">
    <location>
        <begin position="24"/>
        <end position="40"/>
    </location>
</feature>
<comment type="caution">
    <text evidence="3">The sequence shown here is derived from an EMBL/GenBank/DDBJ whole genome shotgun (WGS) entry which is preliminary data.</text>
</comment>
<reference evidence="3 4" key="1">
    <citation type="journal article" date="2020" name="bioRxiv">
        <title>Whole genome comparisons of ergot fungi reveals the divergence and evolution of species within the genus Claviceps are the result of varying mechanisms driving genome evolution and host range expansion.</title>
        <authorList>
            <person name="Wyka S.A."/>
            <person name="Mondo S.J."/>
            <person name="Liu M."/>
            <person name="Dettman J."/>
            <person name="Nalam V."/>
            <person name="Broders K.D."/>
        </authorList>
    </citation>
    <scope>NUCLEOTIDE SEQUENCE [LARGE SCALE GENOMIC DNA]</scope>
    <source>
        <strain evidence="3 4">LM576</strain>
    </source>
</reference>